<sequence>MRASWSREDDEGLDASPRGGPPGFMQVIDSKTLVFADWLRNDLY</sequence>
<organism evidence="2 3">
    <name type="scientific">Melittangium boletus DSM 14713</name>
    <dbReference type="NCBI Taxonomy" id="1294270"/>
    <lineage>
        <taxon>Bacteria</taxon>
        <taxon>Pseudomonadati</taxon>
        <taxon>Myxococcota</taxon>
        <taxon>Myxococcia</taxon>
        <taxon>Myxococcales</taxon>
        <taxon>Cystobacterineae</taxon>
        <taxon>Archangiaceae</taxon>
        <taxon>Melittangium</taxon>
    </lineage>
</organism>
<dbReference type="EMBL" id="CP022163">
    <property type="protein sequence ID" value="ATB29710.1"/>
    <property type="molecule type" value="Genomic_DNA"/>
</dbReference>
<dbReference type="KEGG" id="mbd:MEBOL_003165"/>
<dbReference type="AlphaFoldDB" id="A0A250IER0"/>
<gene>
    <name evidence="2" type="ORF">MEBOL_003165</name>
</gene>
<dbReference type="Proteomes" id="UP000217289">
    <property type="component" value="Chromosome"/>
</dbReference>
<proteinExistence type="predicted"/>
<keyword evidence="3" id="KW-1185">Reference proteome</keyword>
<evidence type="ECO:0000313" key="3">
    <source>
        <dbReference type="Proteomes" id="UP000217289"/>
    </source>
</evidence>
<dbReference type="RefSeq" id="WP_281256659.1">
    <property type="nucleotide sequence ID" value="NZ_CP022163.1"/>
</dbReference>
<accession>A0A250IER0</accession>
<evidence type="ECO:0000256" key="1">
    <source>
        <dbReference type="SAM" id="MobiDB-lite"/>
    </source>
</evidence>
<feature type="region of interest" description="Disordered" evidence="1">
    <location>
        <begin position="1"/>
        <end position="24"/>
    </location>
</feature>
<evidence type="ECO:0000313" key="2">
    <source>
        <dbReference type="EMBL" id="ATB29710.1"/>
    </source>
</evidence>
<protein>
    <submittedName>
        <fullName evidence="2">Pyridoxamine 5'-phosphate oxidase</fullName>
    </submittedName>
</protein>
<reference evidence="2 3" key="1">
    <citation type="submission" date="2017-06" db="EMBL/GenBank/DDBJ databases">
        <authorList>
            <person name="Kim H.J."/>
            <person name="Triplett B.A."/>
        </authorList>
    </citation>
    <scope>NUCLEOTIDE SEQUENCE [LARGE SCALE GENOMIC DNA]</scope>
    <source>
        <strain evidence="2 3">DSM 14713</strain>
    </source>
</reference>
<name>A0A250IER0_9BACT</name>